<dbReference type="PIRSF" id="PIRSF031878">
    <property type="entry name" value="UCP031878"/>
    <property type="match status" value="1"/>
</dbReference>
<sequence length="198" mass="21491">MRLDTSFELFTYWNSIRGIADAPLRSEIDPGAIRHMLPQVFILEAADVGGPRFRLAGTMICSLFGRELRDMPFSSLWTGQGDDAVTFAKGVMDGVSPAVLNATGNGGYGRSMTFEFILLPMRSSPDRCDRVLGCLVATSKSTWLGMQPLAGLRLDRGRTIDSRTGLREPETPAPRSAASALASKRLGLSLAVRRALNL</sequence>
<dbReference type="RefSeq" id="WP_133255530.1">
    <property type="nucleotide sequence ID" value="NZ_CP117255.1"/>
</dbReference>
<proteinExistence type="predicted"/>
<dbReference type="Pfam" id="PF07310">
    <property type="entry name" value="PAS_5"/>
    <property type="match status" value="1"/>
</dbReference>
<dbReference type="KEGG" id="rtu:PR017_06865"/>
<keyword evidence="2" id="KW-1185">Reference proteome</keyword>
<dbReference type="EMBL" id="CP117255">
    <property type="protein sequence ID" value="WFR96831.1"/>
    <property type="molecule type" value="Genomic_DNA"/>
</dbReference>
<evidence type="ECO:0000313" key="1">
    <source>
        <dbReference type="EMBL" id="WFR96831.1"/>
    </source>
</evidence>
<gene>
    <name evidence="1" type="ORF">PR017_06865</name>
</gene>
<reference evidence="2" key="2">
    <citation type="journal article" date="2023" name="MicrobiologyOpen">
        <title>Genomics of the tumorigenes clade of the family Rhizobiaceae and description of Rhizobium rhododendri sp. nov.</title>
        <authorList>
            <person name="Kuzmanovic N."/>
            <person name="diCenzo G.C."/>
            <person name="Bunk B."/>
            <person name="Sproeer C."/>
            <person name="Fruehling A."/>
            <person name="Neumann-Schaal M."/>
            <person name="Overmann J."/>
            <person name="Smalla K."/>
        </authorList>
    </citation>
    <scope>NUCLEOTIDE SEQUENCE [LARGE SCALE GENOMIC DNA]</scope>
    <source>
        <strain evidence="2">1078</strain>
    </source>
</reference>
<organism evidence="1 2">
    <name type="scientific">Rhizobium tumorigenes</name>
    <dbReference type="NCBI Taxonomy" id="2041385"/>
    <lineage>
        <taxon>Bacteria</taxon>
        <taxon>Pseudomonadati</taxon>
        <taxon>Pseudomonadota</taxon>
        <taxon>Alphaproteobacteria</taxon>
        <taxon>Hyphomicrobiales</taxon>
        <taxon>Rhizobiaceae</taxon>
        <taxon>Rhizobium/Agrobacterium group</taxon>
        <taxon>Rhizobium</taxon>
    </lineage>
</organism>
<reference evidence="1 2" key="1">
    <citation type="journal article" date="2018" name="Sci. Rep.">
        <title>Rhizobium tumorigenes sp. nov., a novel plant tumorigenic bacterium isolated from cane gall tumors on thornless blackberry.</title>
        <authorList>
            <person name="Kuzmanovi N."/>
            <person name="Smalla K."/>
            <person name="Gronow S."/>
            <person name="PuBawska J."/>
        </authorList>
    </citation>
    <scope>NUCLEOTIDE SEQUENCE [LARGE SCALE GENOMIC DNA]</scope>
    <source>
        <strain evidence="1 2">1078</strain>
    </source>
</reference>
<protein>
    <submittedName>
        <fullName evidence="1">PAS domain-containing protein</fullName>
    </submittedName>
</protein>
<dbReference type="Proteomes" id="UP000249499">
    <property type="component" value="Chromosome"/>
</dbReference>
<dbReference type="AlphaFoldDB" id="A0AAF1KFT9"/>
<dbReference type="InterPro" id="IPR009922">
    <property type="entry name" value="DUF1457"/>
</dbReference>
<accession>A0AAF1KFT9</accession>
<evidence type="ECO:0000313" key="2">
    <source>
        <dbReference type="Proteomes" id="UP000249499"/>
    </source>
</evidence>
<name>A0AAF1KFT9_9HYPH</name>